<dbReference type="PANTHER" id="PTHR43567:SF1">
    <property type="entry name" value="FLAVOREDOXIN"/>
    <property type="match status" value="1"/>
</dbReference>
<feature type="domain" description="Flavin reductase like" evidence="4">
    <location>
        <begin position="9"/>
        <end position="151"/>
    </location>
</feature>
<evidence type="ECO:0000313" key="6">
    <source>
        <dbReference type="Proteomes" id="UP000705508"/>
    </source>
</evidence>
<accession>A0A938XA48</accession>
<evidence type="ECO:0000259" key="4">
    <source>
        <dbReference type="SMART" id="SM00903"/>
    </source>
</evidence>
<dbReference type="InterPro" id="IPR052174">
    <property type="entry name" value="Flavoredoxin"/>
</dbReference>
<protein>
    <submittedName>
        <fullName evidence="5">Flavin reductase family protein</fullName>
    </submittedName>
</protein>
<dbReference type="InterPro" id="IPR012349">
    <property type="entry name" value="Split_barrel_FMN-bd"/>
</dbReference>
<sequence length="184" mass="20201">MKQKIGNAVALYPTPLVIVGAMVDGKPNWLLAGHVGIIGHDHVMVSLASSHYTNKGIKENKKLSINLVDEALLPEADYSGCVSGSKEDKSTLFDYVVDDTGVPMIQAAPVTMVCSVENVYETKGFESFICTIDATYAKENVLDEAGRINYRALKPVLFEMPTYEYLRTGDVIGKCMSYGRKQKK</sequence>
<dbReference type="GO" id="GO:0016646">
    <property type="term" value="F:oxidoreductase activity, acting on the CH-NH group of donors, NAD or NADP as acceptor"/>
    <property type="evidence" value="ECO:0007669"/>
    <property type="project" value="UniProtKB-ARBA"/>
</dbReference>
<comment type="similarity">
    <text evidence="3">Belongs to the flavoredoxin family.</text>
</comment>
<dbReference type="InterPro" id="IPR002563">
    <property type="entry name" value="Flavin_Rdtase-like_dom"/>
</dbReference>
<dbReference type="Proteomes" id="UP000705508">
    <property type="component" value="Unassembled WGS sequence"/>
</dbReference>
<evidence type="ECO:0000256" key="1">
    <source>
        <dbReference type="ARBA" id="ARBA00001917"/>
    </source>
</evidence>
<dbReference type="SMART" id="SM00903">
    <property type="entry name" value="Flavin_Reduct"/>
    <property type="match status" value="1"/>
</dbReference>
<comment type="caution">
    <text evidence="5">The sequence shown here is derived from an EMBL/GenBank/DDBJ whole genome shotgun (WGS) entry which is preliminary data.</text>
</comment>
<name>A0A938XA48_9CLOT</name>
<proteinExistence type="inferred from homology"/>
<dbReference type="GO" id="GO:0010181">
    <property type="term" value="F:FMN binding"/>
    <property type="evidence" value="ECO:0007669"/>
    <property type="project" value="InterPro"/>
</dbReference>
<dbReference type="SUPFAM" id="SSF50475">
    <property type="entry name" value="FMN-binding split barrel"/>
    <property type="match status" value="1"/>
</dbReference>
<keyword evidence="2" id="KW-0285">Flavoprotein</keyword>
<dbReference type="RefSeq" id="WP_204905167.1">
    <property type="nucleotide sequence ID" value="NZ_JACJKS010000001.1"/>
</dbReference>
<dbReference type="PANTHER" id="PTHR43567">
    <property type="entry name" value="FLAVOREDOXIN-RELATED-RELATED"/>
    <property type="match status" value="1"/>
</dbReference>
<comment type="cofactor">
    <cofactor evidence="1">
        <name>FMN</name>
        <dbReference type="ChEBI" id="CHEBI:58210"/>
    </cofactor>
</comment>
<reference evidence="5" key="2">
    <citation type="journal article" date="2021" name="Sci. Rep.">
        <title>The distribution of antibiotic resistance genes in chicken gut microbiota commensals.</title>
        <authorList>
            <person name="Juricova H."/>
            <person name="Matiasovicova J."/>
            <person name="Kubasova T."/>
            <person name="Cejkova D."/>
            <person name="Rychlik I."/>
        </authorList>
    </citation>
    <scope>NUCLEOTIDE SEQUENCE</scope>
    <source>
        <strain evidence="5">An582</strain>
    </source>
</reference>
<organism evidence="5 6">
    <name type="scientific">Mordavella massiliensis</name>
    <dbReference type="NCBI Taxonomy" id="1871024"/>
    <lineage>
        <taxon>Bacteria</taxon>
        <taxon>Bacillati</taxon>
        <taxon>Bacillota</taxon>
        <taxon>Clostridia</taxon>
        <taxon>Eubacteriales</taxon>
        <taxon>Clostridiaceae</taxon>
        <taxon>Mordavella</taxon>
    </lineage>
</organism>
<evidence type="ECO:0000256" key="2">
    <source>
        <dbReference type="ARBA" id="ARBA00022630"/>
    </source>
</evidence>
<evidence type="ECO:0000313" key="5">
    <source>
        <dbReference type="EMBL" id="MBM6947105.1"/>
    </source>
</evidence>
<evidence type="ECO:0000256" key="3">
    <source>
        <dbReference type="ARBA" id="ARBA00038054"/>
    </source>
</evidence>
<dbReference type="AlphaFoldDB" id="A0A938XA48"/>
<dbReference type="Gene3D" id="2.30.110.10">
    <property type="entry name" value="Electron Transport, Fmn-binding Protein, Chain A"/>
    <property type="match status" value="1"/>
</dbReference>
<dbReference type="EMBL" id="JACJKS010000001">
    <property type="protein sequence ID" value="MBM6947105.1"/>
    <property type="molecule type" value="Genomic_DNA"/>
</dbReference>
<dbReference type="Pfam" id="PF01613">
    <property type="entry name" value="Flavin_Reduct"/>
    <property type="match status" value="1"/>
</dbReference>
<reference evidence="5" key="1">
    <citation type="submission" date="2020-08" db="EMBL/GenBank/DDBJ databases">
        <authorList>
            <person name="Cejkova D."/>
            <person name="Kubasova T."/>
            <person name="Jahodarova E."/>
            <person name="Rychlik I."/>
        </authorList>
    </citation>
    <scope>NUCLEOTIDE SEQUENCE</scope>
    <source>
        <strain evidence="5">An582</strain>
    </source>
</reference>
<gene>
    <name evidence="5" type="ORF">H6A20_00300</name>
</gene>